<dbReference type="Pfam" id="PF16874">
    <property type="entry name" value="Glyco_hydro_36C"/>
    <property type="match status" value="1"/>
</dbReference>
<feature type="domain" description="Glycosyl hydrolase family 36 C-terminal" evidence="8">
    <location>
        <begin position="616"/>
        <end position="690"/>
    </location>
</feature>
<dbReference type="Pfam" id="PF16875">
    <property type="entry name" value="Glyco_hydro_36N"/>
    <property type="match status" value="1"/>
</dbReference>
<evidence type="ECO:0000259" key="9">
    <source>
        <dbReference type="Pfam" id="PF16875"/>
    </source>
</evidence>
<feature type="active site" description="Nucleophile" evidence="6">
    <location>
        <position position="446"/>
    </location>
</feature>
<evidence type="ECO:0000256" key="2">
    <source>
        <dbReference type="ARBA" id="ARBA00012755"/>
    </source>
</evidence>
<dbReference type="Gene3D" id="2.70.98.60">
    <property type="entry name" value="alpha-galactosidase from lactobacil brevis"/>
    <property type="match status" value="1"/>
</dbReference>
<dbReference type="AlphaFoldDB" id="A0A1M5A7B1"/>
<comment type="similarity">
    <text evidence="5">Belongs to the glycosyl hydrolase.</text>
</comment>
<dbReference type="InterPro" id="IPR031705">
    <property type="entry name" value="Glyco_hydro_36_C"/>
</dbReference>
<evidence type="ECO:0000259" key="8">
    <source>
        <dbReference type="Pfam" id="PF16874"/>
    </source>
</evidence>
<dbReference type="Pfam" id="PF02065">
    <property type="entry name" value="Melibiase"/>
    <property type="match status" value="1"/>
</dbReference>
<dbReference type="Proteomes" id="UP000184423">
    <property type="component" value="Unassembled WGS sequence"/>
</dbReference>
<evidence type="ECO:0000313" key="10">
    <source>
        <dbReference type="EMBL" id="SHF25722.1"/>
    </source>
</evidence>
<dbReference type="EMBL" id="FQVG01000047">
    <property type="protein sequence ID" value="SHF25722.1"/>
    <property type="molecule type" value="Genomic_DNA"/>
</dbReference>
<dbReference type="PANTHER" id="PTHR43053">
    <property type="entry name" value="GLYCOSIDASE FAMILY 31"/>
    <property type="match status" value="1"/>
</dbReference>
<feature type="binding site" evidence="7">
    <location>
        <position position="168"/>
    </location>
    <ligand>
        <name>substrate</name>
    </ligand>
</feature>
<proteinExistence type="inferred from homology"/>
<dbReference type="InterPro" id="IPR017853">
    <property type="entry name" value="GH"/>
</dbReference>
<evidence type="ECO:0000256" key="5">
    <source>
        <dbReference type="PIRNR" id="PIRNR005536"/>
    </source>
</evidence>
<dbReference type="RefSeq" id="WP_073249575.1">
    <property type="nucleotide sequence ID" value="NZ_FQVG01000047.1"/>
</dbReference>
<sequence length="693" mass="80906">MGVRKYNEYIGLYTKSMQYVFKLEDDLIRHVYFGEEIPLEDFELEKVKEVSSNDSIYDVSMEEFSYHGKLRFKETCLKVEFEDGTRDLVLRLKDVKVEGDYVEVILEDEHYKIEVVLKYIVYEEEDLLARCVEVKNVGEDLIKIEKAFSFELDLDGLGYYINNVGGHWGKEGLRFRQQVGYSKVILESRKGNTGHNNNPYFVIERDAEEDKGEVYFGALEYSGNFKIVAEGTPYGYTRVLAGVNDFDTSITLEKGQSLALPTVYFGYTKKGLGDMSRRMHRFVINKLMPINFNQRIRPVLYNSWEATLFDVKCSEQIELAKRAKEIGCELFVVDDGWFGERNSDRAGLGDWYVNKEKFPQGLKPLIDEVKALGMDFGIWVEPEMVNIDSNLYRNHPDWVYHFNNRKCTTARNQLVLNMTLKEVQDYVYSVLDELLTQNDISFIKWDMNRPFSEAGALNLKDKRSVWIKHTEAVFEIVKKLREKHPNVHFEACASGGGRVDLGSIRYFDQYWTSDNTDAFDRLKIQESYSLIYPAIAMRAWVTDCPNFLTNRIIPLKFRFHCAMMGTLGIGGNINKWTDEEKKIAKDMIEEYKQIRHIVQFGDLYRLSSIEKEEIHSVQYVLKDESVVFTFLPRQNYSKSKFRIRLKGLELDKRYKVKIEGKEYFKSGAYIMNYGIDVELKGDYASNAIYLKYE</sequence>
<dbReference type="FunFam" id="3.20.20.70:FF:000118">
    <property type="entry name" value="Alpha-galactosidase"/>
    <property type="match status" value="1"/>
</dbReference>
<feature type="binding site" evidence="7">
    <location>
        <position position="492"/>
    </location>
    <ligand>
        <name>substrate</name>
    </ligand>
</feature>
<feature type="binding site" evidence="7">
    <location>
        <position position="411"/>
    </location>
    <ligand>
        <name>substrate</name>
    </ligand>
</feature>
<dbReference type="CDD" id="cd14791">
    <property type="entry name" value="GH36"/>
    <property type="match status" value="1"/>
</dbReference>
<dbReference type="InterPro" id="IPR050985">
    <property type="entry name" value="Alpha-glycosidase_related"/>
</dbReference>
<dbReference type="InterPro" id="IPR038417">
    <property type="entry name" value="Alpga-gal_N_sf"/>
</dbReference>
<reference evidence="11" key="1">
    <citation type="submission" date="2016-11" db="EMBL/GenBank/DDBJ databases">
        <authorList>
            <person name="Varghese N."/>
            <person name="Submissions S."/>
        </authorList>
    </citation>
    <scope>NUCLEOTIDE SEQUENCE [LARGE SCALE GENOMIC DNA]</scope>
    <source>
        <strain evidence="11">DSM 10124</strain>
    </source>
</reference>
<dbReference type="InterPro" id="IPR002252">
    <property type="entry name" value="Glyco_hydro_36"/>
</dbReference>
<evidence type="ECO:0000256" key="1">
    <source>
        <dbReference type="ARBA" id="ARBA00001255"/>
    </source>
</evidence>
<feature type="binding site" evidence="7">
    <location>
        <begin position="444"/>
        <end position="448"/>
    </location>
    <ligand>
        <name>substrate</name>
    </ligand>
</feature>
<comment type="catalytic activity">
    <reaction evidence="1 5">
        <text>Hydrolysis of terminal, non-reducing alpha-D-galactose residues in alpha-D-galactosides, including galactose oligosaccharides, galactomannans and galactolipids.</text>
        <dbReference type="EC" id="3.2.1.22"/>
    </reaction>
</comment>
<evidence type="ECO:0000256" key="3">
    <source>
        <dbReference type="ARBA" id="ARBA00022801"/>
    </source>
</evidence>
<dbReference type="GO" id="GO:0004557">
    <property type="term" value="F:alpha-galactosidase activity"/>
    <property type="evidence" value="ECO:0007669"/>
    <property type="project" value="UniProtKB-UniRule"/>
</dbReference>
<evidence type="ECO:0000256" key="7">
    <source>
        <dbReference type="PIRSR" id="PIRSR005536-2"/>
    </source>
</evidence>
<feature type="binding site" evidence="7">
    <location>
        <begin position="334"/>
        <end position="335"/>
    </location>
    <ligand>
        <name>substrate</name>
    </ligand>
</feature>
<dbReference type="InterPro" id="IPR031704">
    <property type="entry name" value="Glyco_hydro_36_N"/>
</dbReference>
<dbReference type="GO" id="GO:0016052">
    <property type="term" value="P:carbohydrate catabolic process"/>
    <property type="evidence" value="ECO:0007669"/>
    <property type="project" value="InterPro"/>
</dbReference>
<dbReference type="InterPro" id="IPR013780">
    <property type="entry name" value="Glyco_hydro_b"/>
</dbReference>
<feature type="binding site" evidence="7">
    <location>
        <position position="514"/>
    </location>
    <ligand>
        <name>substrate</name>
    </ligand>
</feature>
<dbReference type="PANTHER" id="PTHR43053:SF3">
    <property type="entry name" value="ALPHA-GALACTOSIDASE C-RELATED"/>
    <property type="match status" value="1"/>
</dbReference>
<dbReference type="SUPFAM" id="SSF51445">
    <property type="entry name" value="(Trans)glycosidases"/>
    <property type="match status" value="1"/>
</dbReference>
<dbReference type="Gene3D" id="2.60.40.1180">
    <property type="entry name" value="Golgi alpha-mannosidase II"/>
    <property type="match status" value="1"/>
</dbReference>
<dbReference type="Gene3D" id="3.20.20.70">
    <property type="entry name" value="Aldolase class I"/>
    <property type="match status" value="1"/>
</dbReference>
<name>A0A1M5A7B1_9CLOT</name>
<evidence type="ECO:0000256" key="4">
    <source>
        <dbReference type="ARBA" id="ARBA00023295"/>
    </source>
</evidence>
<dbReference type="InterPro" id="IPR013785">
    <property type="entry name" value="Aldolase_TIM"/>
</dbReference>
<keyword evidence="4 5" id="KW-0326">Glycosidase</keyword>
<dbReference type="EC" id="3.2.1.22" evidence="2 5"/>
<organism evidence="10 11">
    <name type="scientific">Caloramator proteoclasticus DSM 10124</name>
    <dbReference type="NCBI Taxonomy" id="1121262"/>
    <lineage>
        <taxon>Bacteria</taxon>
        <taxon>Bacillati</taxon>
        <taxon>Bacillota</taxon>
        <taxon>Clostridia</taxon>
        <taxon>Eubacteriales</taxon>
        <taxon>Clostridiaceae</taxon>
        <taxon>Caloramator</taxon>
    </lineage>
</organism>
<feature type="domain" description="Glycosyl hydrolase family 36 N-terminal" evidence="9">
    <location>
        <begin position="27"/>
        <end position="253"/>
    </location>
</feature>
<gene>
    <name evidence="10" type="ORF">SAMN02746091_02112</name>
</gene>
<evidence type="ECO:0000256" key="6">
    <source>
        <dbReference type="PIRSR" id="PIRSR005536-1"/>
    </source>
</evidence>
<dbReference type="PIRSF" id="PIRSF005536">
    <property type="entry name" value="Agal"/>
    <property type="match status" value="1"/>
</dbReference>
<feature type="active site" description="Proton donor" evidence="6">
    <location>
        <position position="514"/>
    </location>
</feature>
<protein>
    <recommendedName>
        <fullName evidence="2 5">Alpha-galactosidase</fullName>
        <ecNumber evidence="2 5">3.2.1.22</ecNumber>
    </recommendedName>
</protein>
<keyword evidence="11" id="KW-1185">Reference proteome</keyword>
<accession>A0A1M5A7B1</accession>
<dbReference type="PRINTS" id="PR00743">
    <property type="entry name" value="GLHYDRLASE36"/>
</dbReference>
<keyword evidence="3 5" id="KW-0378">Hydrolase</keyword>
<evidence type="ECO:0000313" key="11">
    <source>
        <dbReference type="Proteomes" id="UP000184423"/>
    </source>
</evidence>